<dbReference type="Gene3D" id="3.30.710.10">
    <property type="entry name" value="Potassium Channel Kv1.1, Chain A"/>
    <property type="match status" value="1"/>
</dbReference>
<feature type="region of interest" description="Disordered" evidence="1">
    <location>
        <begin position="310"/>
        <end position="340"/>
    </location>
</feature>
<dbReference type="InterPro" id="IPR011333">
    <property type="entry name" value="SKP1/BTB/POZ_sf"/>
</dbReference>
<dbReference type="SUPFAM" id="SSF54695">
    <property type="entry name" value="POZ domain"/>
    <property type="match status" value="1"/>
</dbReference>
<dbReference type="EMBL" id="KZ819337">
    <property type="protein sequence ID" value="PWN18296.1"/>
    <property type="molecule type" value="Genomic_DNA"/>
</dbReference>
<gene>
    <name evidence="2" type="ORF">BCV69DRAFT_285263</name>
</gene>
<accession>A0A316TYE4</accession>
<dbReference type="OrthoDB" id="9451547at2759"/>
<reference evidence="2 3" key="1">
    <citation type="journal article" date="2018" name="Mol. Biol. Evol.">
        <title>Broad Genomic Sampling Reveals a Smut Pathogenic Ancestry of the Fungal Clade Ustilaginomycotina.</title>
        <authorList>
            <person name="Kijpornyongpan T."/>
            <person name="Mondo S.J."/>
            <person name="Barry K."/>
            <person name="Sandor L."/>
            <person name="Lee J."/>
            <person name="Lipzen A."/>
            <person name="Pangilinan J."/>
            <person name="LaButti K."/>
            <person name="Hainaut M."/>
            <person name="Henrissat B."/>
            <person name="Grigoriev I.V."/>
            <person name="Spatafora J.W."/>
            <person name="Aime M.C."/>
        </authorList>
    </citation>
    <scope>NUCLEOTIDE SEQUENCE [LARGE SCALE GENOMIC DNA]</scope>
    <source>
        <strain evidence="2 3">MCA 4718</strain>
    </source>
</reference>
<dbReference type="AlphaFoldDB" id="A0A316TYE4"/>
<protein>
    <recommendedName>
        <fullName evidence="4">Phosphatase activator</fullName>
    </recommendedName>
</protein>
<keyword evidence="3" id="KW-1185">Reference proteome</keyword>
<proteinExistence type="predicted"/>
<dbReference type="RefSeq" id="XP_025345456.1">
    <property type="nucleotide sequence ID" value="XM_025493331.1"/>
</dbReference>
<dbReference type="STRING" id="1684307.A0A316TYE4"/>
<evidence type="ECO:0000313" key="2">
    <source>
        <dbReference type="EMBL" id="PWN18296.1"/>
    </source>
</evidence>
<organism evidence="2 3">
    <name type="scientific">Pseudomicrostroma glucosiphilum</name>
    <dbReference type="NCBI Taxonomy" id="1684307"/>
    <lineage>
        <taxon>Eukaryota</taxon>
        <taxon>Fungi</taxon>
        <taxon>Dikarya</taxon>
        <taxon>Basidiomycota</taxon>
        <taxon>Ustilaginomycotina</taxon>
        <taxon>Exobasidiomycetes</taxon>
        <taxon>Microstromatales</taxon>
        <taxon>Microstromatales incertae sedis</taxon>
        <taxon>Pseudomicrostroma</taxon>
    </lineage>
</organism>
<dbReference type="GO" id="GO:0005634">
    <property type="term" value="C:nucleus"/>
    <property type="evidence" value="ECO:0007669"/>
    <property type="project" value="TreeGrafter"/>
</dbReference>
<dbReference type="PANTHER" id="PTHR13384:SF16">
    <property type="entry name" value="GROWTH REGULATION PROTEIN"/>
    <property type="match status" value="1"/>
</dbReference>
<dbReference type="GO" id="GO:0003723">
    <property type="term" value="F:RNA binding"/>
    <property type="evidence" value="ECO:0007669"/>
    <property type="project" value="TreeGrafter"/>
</dbReference>
<evidence type="ECO:0008006" key="4">
    <source>
        <dbReference type="Google" id="ProtNLM"/>
    </source>
</evidence>
<dbReference type="GeneID" id="37015065"/>
<dbReference type="PANTHER" id="PTHR13384">
    <property type="entry name" value="G PATCH DOMAIN-CONTAINING PROTEIN 1"/>
    <property type="match status" value="1"/>
</dbReference>
<sequence>MDDSLDSTNTDSNALTQLKLDLRGSRFVIERETLMNLPESVLLCLFPNGLVLSRQGGGYEGMNAADEGEEEEEEVYMVDFDPQCLSYVLSFFRKAQDDFYGTPTQPGKYQGPPLFEDGSTHPSFNYAAQNTNPLFSKQAIIVLREELEYFVIPPKATARIEGDGREGTDLDGKATPALLQLKQASGQALLERQRIFTALQRNVNKENNMAEQHLIDMLCMSGFDRDDSWGFRALEPARCCITSIALVLLKTGLRFDGQRKVPSNDDVDDGGVSPEQTQLATAQKLLLFWRKPARKCWWDGVDIVVPHTSTSASTAEQDGSAAMAAEMASEAEEADVNAPTAGMTAQEVELLRSKKGRKCRVWARRVWTLELSLI</sequence>
<dbReference type="Proteomes" id="UP000245942">
    <property type="component" value="Unassembled WGS sequence"/>
</dbReference>
<evidence type="ECO:0000313" key="3">
    <source>
        <dbReference type="Proteomes" id="UP000245942"/>
    </source>
</evidence>
<name>A0A316TYE4_9BASI</name>
<evidence type="ECO:0000256" key="1">
    <source>
        <dbReference type="SAM" id="MobiDB-lite"/>
    </source>
</evidence>